<dbReference type="Gene3D" id="3.20.20.140">
    <property type="entry name" value="Metal-dependent hydrolases"/>
    <property type="match status" value="1"/>
</dbReference>
<dbReference type="Pfam" id="PF07969">
    <property type="entry name" value="Amidohydro_3"/>
    <property type="match status" value="1"/>
</dbReference>
<evidence type="ECO:0000256" key="3">
    <source>
        <dbReference type="ARBA" id="ARBA00004968"/>
    </source>
</evidence>
<dbReference type="GO" id="GO:0046872">
    <property type="term" value="F:metal ion binding"/>
    <property type="evidence" value="ECO:0007669"/>
    <property type="project" value="UniProtKB-KW"/>
</dbReference>
<reference evidence="12 13" key="1">
    <citation type="submission" date="2022-12" db="EMBL/GenBank/DDBJ databases">
        <title>Genomic features and morphological characterization of a novel Knufia sp. strain isolated from spacecraft assembly facility.</title>
        <authorList>
            <person name="Teixeira M."/>
            <person name="Chander A.M."/>
            <person name="Stajich J.E."/>
            <person name="Venkateswaran K."/>
        </authorList>
    </citation>
    <scope>NUCLEOTIDE SEQUENCE [LARGE SCALE GENOMIC DNA]</scope>
    <source>
        <strain evidence="12 13">FJI-L2-BK-P2</strain>
    </source>
</reference>
<organism evidence="12 13">
    <name type="scientific">Knufia fluminis</name>
    <dbReference type="NCBI Taxonomy" id="191047"/>
    <lineage>
        <taxon>Eukaryota</taxon>
        <taxon>Fungi</taxon>
        <taxon>Dikarya</taxon>
        <taxon>Ascomycota</taxon>
        <taxon>Pezizomycotina</taxon>
        <taxon>Eurotiomycetes</taxon>
        <taxon>Chaetothyriomycetidae</taxon>
        <taxon>Chaetothyriales</taxon>
        <taxon>Trichomeriaceae</taxon>
        <taxon>Knufia</taxon>
    </lineage>
</organism>
<keyword evidence="8 12" id="KW-0378">Hydrolase</keyword>
<dbReference type="InterPro" id="IPR050138">
    <property type="entry name" value="DHOase/Allantoinase_Hydrolase"/>
</dbReference>
<dbReference type="EC" id="3.5.2.5" evidence="6"/>
<dbReference type="InterPro" id="IPR002195">
    <property type="entry name" value="Dihydroorotase_CS"/>
</dbReference>
<feature type="domain" description="Amidohydrolase-related" evidence="10">
    <location>
        <begin position="85"/>
        <end position="218"/>
    </location>
</feature>
<comment type="catalytic activity">
    <reaction evidence="1">
        <text>(S)-allantoin + H2O = allantoate + H(+)</text>
        <dbReference type="Rhea" id="RHEA:17029"/>
        <dbReference type="ChEBI" id="CHEBI:15377"/>
        <dbReference type="ChEBI" id="CHEBI:15378"/>
        <dbReference type="ChEBI" id="CHEBI:15678"/>
        <dbReference type="ChEBI" id="CHEBI:17536"/>
        <dbReference type="EC" id="3.5.2.5"/>
    </reaction>
</comment>
<accession>A0AAN8ES96</accession>
<feature type="domain" description="Amidohydrolase 3" evidence="11">
    <location>
        <begin position="439"/>
        <end position="517"/>
    </location>
</feature>
<evidence type="ECO:0000256" key="4">
    <source>
        <dbReference type="ARBA" id="ARBA00010368"/>
    </source>
</evidence>
<dbReference type="AlphaFoldDB" id="A0AAN8ES96"/>
<name>A0AAN8ES96_9EURO</name>
<evidence type="ECO:0000313" key="13">
    <source>
        <dbReference type="Proteomes" id="UP001316803"/>
    </source>
</evidence>
<dbReference type="FunFam" id="3.20.20.140:FF:000032">
    <property type="entry name" value="Allantoinase Dal1"/>
    <property type="match status" value="1"/>
</dbReference>
<dbReference type="InterPro" id="IPR013108">
    <property type="entry name" value="Amidohydro_3"/>
</dbReference>
<proteinExistence type="inferred from homology"/>
<dbReference type="SUPFAM" id="SSF51556">
    <property type="entry name" value="Metallo-dependent hydrolases"/>
    <property type="match status" value="1"/>
</dbReference>
<protein>
    <recommendedName>
        <fullName evidence="6">allantoinase</fullName>
        <ecNumber evidence="6">3.5.2.5</ecNumber>
    </recommendedName>
</protein>
<dbReference type="PROSITE" id="PS00482">
    <property type="entry name" value="DIHYDROOROTASE_1"/>
    <property type="match status" value="1"/>
</dbReference>
<dbReference type="GO" id="GO:0006145">
    <property type="term" value="P:purine nucleobase catabolic process"/>
    <property type="evidence" value="ECO:0007669"/>
    <property type="project" value="TreeGrafter"/>
</dbReference>
<keyword evidence="7" id="KW-0479">Metal-binding</keyword>
<evidence type="ECO:0000256" key="7">
    <source>
        <dbReference type="ARBA" id="ARBA00022723"/>
    </source>
</evidence>
<evidence type="ECO:0000256" key="6">
    <source>
        <dbReference type="ARBA" id="ARBA00012863"/>
    </source>
</evidence>
<evidence type="ECO:0000259" key="11">
    <source>
        <dbReference type="Pfam" id="PF07969"/>
    </source>
</evidence>
<dbReference type="Proteomes" id="UP001316803">
    <property type="component" value="Unassembled WGS sequence"/>
</dbReference>
<gene>
    <name evidence="12" type="primary">DAL1</name>
    <name evidence="12" type="ORF">OHC33_000799</name>
</gene>
<dbReference type="InterPro" id="IPR011059">
    <property type="entry name" value="Metal-dep_hydrolase_composite"/>
</dbReference>
<dbReference type="PANTHER" id="PTHR43668">
    <property type="entry name" value="ALLANTOINASE"/>
    <property type="match status" value="1"/>
</dbReference>
<comment type="subunit">
    <text evidence="5">Homotetramer.</text>
</comment>
<dbReference type="EMBL" id="JAKLMC020000002">
    <property type="protein sequence ID" value="KAK5957612.1"/>
    <property type="molecule type" value="Genomic_DNA"/>
</dbReference>
<evidence type="ECO:0000256" key="1">
    <source>
        <dbReference type="ARBA" id="ARBA00001756"/>
    </source>
</evidence>
<evidence type="ECO:0000259" key="10">
    <source>
        <dbReference type="Pfam" id="PF01979"/>
    </source>
</evidence>
<evidence type="ECO:0000256" key="2">
    <source>
        <dbReference type="ARBA" id="ARBA00001947"/>
    </source>
</evidence>
<keyword evidence="9" id="KW-0862">Zinc</keyword>
<dbReference type="PANTHER" id="PTHR43668:SF2">
    <property type="entry name" value="ALLANTOINASE"/>
    <property type="match status" value="1"/>
</dbReference>
<comment type="similarity">
    <text evidence="4">Belongs to the metallo-dependent hydrolases superfamily. Allantoinase family.</text>
</comment>
<dbReference type="Pfam" id="PF01979">
    <property type="entry name" value="Amidohydro_1"/>
    <property type="match status" value="1"/>
</dbReference>
<comment type="caution">
    <text evidence="12">The sequence shown here is derived from an EMBL/GenBank/DDBJ whole genome shotgun (WGS) entry which is preliminary data.</text>
</comment>
<comment type="cofactor">
    <cofactor evidence="2">
        <name>Zn(2+)</name>
        <dbReference type="ChEBI" id="CHEBI:29105"/>
    </cofactor>
</comment>
<dbReference type="SUPFAM" id="SSF51338">
    <property type="entry name" value="Composite domain of metallo-dependent hydrolases"/>
    <property type="match status" value="1"/>
</dbReference>
<keyword evidence="13" id="KW-1185">Reference proteome</keyword>
<evidence type="ECO:0000256" key="5">
    <source>
        <dbReference type="ARBA" id="ARBA00011881"/>
    </source>
</evidence>
<sequence>MNSNTDAIHPYPTPPRSPFIGTIDANNDSPISVIASSRVIRAGLLTAGTIVISNETGKITAVFDSVLPPADFPEGTPYRDYSPHVILPGLVDAHVHLNEPGRTEWEGFYTGTQAAAFGGVTTVIDMPLNAIPPTTTVANLHTKIKAAQGKCWVDVGFYGGIIPGNTSELRALVREGVRGFKGFLIDSGVEEFPAVTSHDIAQVFAELADEPTTVMFHAEMLPPITDSVGDDVQTSLPPLAPHGPLNAYHTFLQSRPPAFETYAIEEILSLAHLAPSLPLHIVHLSAMECIPLLRDARARGINITAETCPHYLSLAAEQVLDGDTRHKCCPPIRTQSNQDKLWSELLCHAADGVIKTVVSDHSPCTPDLKLLPSHVPGHTAPPTGTVNDLMLDSTSGDFFSAWGGISSVGLGLPILWTEMSRRGLTSTSTSTSTTASDKALTDLVQWCCINTASQVGLEKSKGTISVGFDADFCIFDDGAEWIVEPSTMLFRNKCSPYQGKTMRGMVRETWVRGRLVFCRGAENGGFVGGKPAGELLLEPRTKELKKVRSWFSRWIGEAFGY</sequence>
<evidence type="ECO:0000313" key="12">
    <source>
        <dbReference type="EMBL" id="KAK5957612.1"/>
    </source>
</evidence>
<evidence type="ECO:0000256" key="8">
    <source>
        <dbReference type="ARBA" id="ARBA00022801"/>
    </source>
</evidence>
<dbReference type="InterPro" id="IPR006680">
    <property type="entry name" value="Amidohydro-rel"/>
</dbReference>
<dbReference type="GO" id="GO:0004038">
    <property type="term" value="F:allantoinase activity"/>
    <property type="evidence" value="ECO:0007669"/>
    <property type="project" value="UniProtKB-EC"/>
</dbReference>
<comment type="pathway">
    <text evidence="3">Nitrogen metabolism; (S)-allantoin degradation; allantoate from (S)-allantoin: step 1/1.</text>
</comment>
<dbReference type="InterPro" id="IPR032466">
    <property type="entry name" value="Metal_Hydrolase"/>
</dbReference>
<evidence type="ECO:0000256" key="9">
    <source>
        <dbReference type="ARBA" id="ARBA00022833"/>
    </source>
</evidence>
<dbReference type="GO" id="GO:0005737">
    <property type="term" value="C:cytoplasm"/>
    <property type="evidence" value="ECO:0007669"/>
    <property type="project" value="TreeGrafter"/>
</dbReference>